<sequence>MPRPGADRLIGSDNCNSEDEDLGGLKEIVLDSQSGQVACAGLSFGGILEMGEKLFAVPWRRDTANKRFVLDVDLDRLSSAPGFD</sequence>
<gene>
    <name evidence="2" type="ORF">FAS41_29010</name>
</gene>
<dbReference type="PANTHER" id="PTHR36505">
    <property type="entry name" value="BLR1072 PROTEIN"/>
    <property type="match status" value="1"/>
</dbReference>
<reference evidence="2 3" key="1">
    <citation type="submission" date="2019-04" db="EMBL/GenBank/DDBJ databases">
        <authorList>
            <person name="Li M."/>
        </authorList>
    </citation>
    <scope>NUCLEOTIDE SEQUENCE [LARGE SCALE GENOMIC DNA]</scope>
    <source>
        <strain evidence="2 3">LAM1902</strain>
    </source>
</reference>
<evidence type="ECO:0000313" key="3">
    <source>
        <dbReference type="Proteomes" id="UP000306635"/>
    </source>
</evidence>
<dbReference type="Gene3D" id="2.30.30.240">
    <property type="entry name" value="PRC-barrel domain"/>
    <property type="match status" value="1"/>
</dbReference>
<comment type="caution">
    <text evidence="2">The sequence shown here is derived from an EMBL/GenBank/DDBJ whole genome shotgun (WGS) entry which is preliminary data.</text>
</comment>
<feature type="domain" description="PRC-barrel" evidence="1">
    <location>
        <begin position="8"/>
        <end position="73"/>
    </location>
</feature>
<proteinExistence type="predicted"/>
<keyword evidence="3" id="KW-1185">Reference proteome</keyword>
<protein>
    <submittedName>
        <fullName evidence="2">PRC-barrel domain containing protein</fullName>
    </submittedName>
</protein>
<accession>A0A5R9QL06</accession>
<dbReference type="EMBL" id="SWDV01000058">
    <property type="protein sequence ID" value="TLX70136.1"/>
    <property type="molecule type" value="Genomic_DNA"/>
</dbReference>
<dbReference type="SUPFAM" id="SSF50346">
    <property type="entry name" value="PRC-barrel domain"/>
    <property type="match status" value="1"/>
</dbReference>
<dbReference type="InterPro" id="IPR011033">
    <property type="entry name" value="PRC_barrel-like_sf"/>
</dbReference>
<dbReference type="AlphaFoldDB" id="A0A5R9QL06"/>
<evidence type="ECO:0000313" key="2">
    <source>
        <dbReference type="EMBL" id="TLX70136.1"/>
    </source>
</evidence>
<dbReference type="PANTHER" id="PTHR36505:SF1">
    <property type="entry name" value="BLR1072 PROTEIN"/>
    <property type="match status" value="1"/>
</dbReference>
<dbReference type="InterPro" id="IPR027275">
    <property type="entry name" value="PRC-brl_dom"/>
</dbReference>
<dbReference type="Proteomes" id="UP000306635">
    <property type="component" value="Unassembled WGS sequence"/>
</dbReference>
<organism evidence="2 3">
    <name type="scientific">Pseudomonas nicosulfuronedens</name>
    <dbReference type="NCBI Taxonomy" id="2571105"/>
    <lineage>
        <taxon>Bacteria</taxon>
        <taxon>Pseudomonadati</taxon>
        <taxon>Pseudomonadota</taxon>
        <taxon>Gammaproteobacteria</taxon>
        <taxon>Pseudomonadales</taxon>
        <taxon>Pseudomonadaceae</taxon>
        <taxon>Pseudomonas</taxon>
    </lineage>
</organism>
<name>A0A5R9QL06_9PSED</name>
<dbReference type="OrthoDB" id="286778at2"/>
<dbReference type="Pfam" id="PF05239">
    <property type="entry name" value="PRC"/>
    <property type="match status" value="1"/>
</dbReference>
<evidence type="ECO:0000259" key="1">
    <source>
        <dbReference type="Pfam" id="PF05239"/>
    </source>
</evidence>